<comment type="caution">
    <text evidence="1">The sequence shown here is derived from an EMBL/GenBank/DDBJ whole genome shotgun (WGS) entry which is preliminary data.</text>
</comment>
<name>A0A699X033_TANCI</name>
<proteinExistence type="predicted"/>
<organism evidence="1">
    <name type="scientific">Tanacetum cinerariifolium</name>
    <name type="common">Dalmatian daisy</name>
    <name type="synonym">Chrysanthemum cinerariifolium</name>
    <dbReference type="NCBI Taxonomy" id="118510"/>
    <lineage>
        <taxon>Eukaryota</taxon>
        <taxon>Viridiplantae</taxon>
        <taxon>Streptophyta</taxon>
        <taxon>Embryophyta</taxon>
        <taxon>Tracheophyta</taxon>
        <taxon>Spermatophyta</taxon>
        <taxon>Magnoliopsida</taxon>
        <taxon>eudicotyledons</taxon>
        <taxon>Gunneridae</taxon>
        <taxon>Pentapetalae</taxon>
        <taxon>asterids</taxon>
        <taxon>campanulids</taxon>
        <taxon>Asterales</taxon>
        <taxon>Asteraceae</taxon>
        <taxon>Asteroideae</taxon>
        <taxon>Anthemideae</taxon>
        <taxon>Anthemidinae</taxon>
        <taxon>Tanacetum</taxon>
    </lineage>
</organism>
<accession>A0A699X033</accession>
<protein>
    <submittedName>
        <fullName evidence="1">Uncharacterized protein</fullName>
    </submittedName>
</protein>
<dbReference type="AlphaFoldDB" id="A0A699X033"/>
<evidence type="ECO:0000313" key="1">
    <source>
        <dbReference type="EMBL" id="GFD51228.1"/>
    </source>
</evidence>
<feature type="non-terminal residue" evidence="1">
    <location>
        <position position="1"/>
    </location>
</feature>
<reference evidence="1" key="1">
    <citation type="journal article" date="2019" name="Sci. Rep.">
        <title>Draft genome of Tanacetum cinerariifolium, the natural source of mosquito coil.</title>
        <authorList>
            <person name="Yamashiro T."/>
            <person name="Shiraishi A."/>
            <person name="Satake H."/>
            <person name="Nakayama K."/>
        </authorList>
    </citation>
    <scope>NUCLEOTIDE SEQUENCE</scope>
</reference>
<sequence length="98" mass="10900">VGRHVGVKLPLQVRAERLHARENYLTQLRVNGNARKKVEVAVGVAVVVGIHAVEAKHLNERRIRNAGAILQRNQVHARRVVLVNNLEVEVVAVELRGV</sequence>
<dbReference type="EMBL" id="BKCJ011767284">
    <property type="protein sequence ID" value="GFD51228.1"/>
    <property type="molecule type" value="Genomic_DNA"/>
</dbReference>
<gene>
    <name evidence="1" type="ORF">Tci_923197</name>
</gene>